<evidence type="ECO:0000256" key="10">
    <source>
        <dbReference type="PROSITE-ProRule" id="PRU00560"/>
    </source>
</evidence>
<dbReference type="GO" id="GO:0016887">
    <property type="term" value="F:ATP hydrolysis activity"/>
    <property type="evidence" value="ECO:0007669"/>
    <property type="project" value="RHEA"/>
</dbReference>
<dbReference type="InterPro" id="IPR027417">
    <property type="entry name" value="P-loop_NTPase"/>
</dbReference>
<feature type="region of interest" description="Disordered" evidence="12">
    <location>
        <begin position="682"/>
        <end position="708"/>
    </location>
</feature>
<keyword evidence="2 10" id="KW-0547">Nucleotide-binding</keyword>
<dbReference type="InterPro" id="IPR014016">
    <property type="entry name" value="UvrD-like_ATP-bd"/>
</dbReference>
<dbReference type="PANTHER" id="PTHR11070:SF2">
    <property type="entry name" value="ATP-DEPENDENT DNA HELICASE SRS2"/>
    <property type="match status" value="1"/>
</dbReference>
<dbReference type="InterPro" id="IPR000212">
    <property type="entry name" value="DNA_helicase_UvrD/REP"/>
</dbReference>
<dbReference type="GO" id="GO:0000725">
    <property type="term" value="P:recombinational repair"/>
    <property type="evidence" value="ECO:0007669"/>
    <property type="project" value="TreeGrafter"/>
</dbReference>
<dbReference type="OrthoDB" id="9810135at2"/>
<dbReference type="InterPro" id="IPR013986">
    <property type="entry name" value="DExx_box_DNA_helicase_dom_sf"/>
</dbReference>
<dbReference type="HOGENOM" id="CLU_004585_5_2_9"/>
<organism evidence="15 16">
    <name type="scientific">Enterococcus saccharolyticus subsp. saccharolyticus ATCC 43076</name>
    <dbReference type="NCBI Taxonomy" id="1139996"/>
    <lineage>
        <taxon>Bacteria</taxon>
        <taxon>Bacillati</taxon>
        <taxon>Bacillota</taxon>
        <taxon>Bacilli</taxon>
        <taxon>Lactobacillales</taxon>
        <taxon>Enterococcaceae</taxon>
        <taxon>Enterococcus</taxon>
    </lineage>
</organism>
<keyword evidence="4 10" id="KW-0347">Helicase</keyword>
<protein>
    <recommendedName>
        <fullName evidence="11">ATP-dependent DNA helicase</fullName>
        <ecNumber evidence="11">5.6.2.4</ecNumber>
    </recommendedName>
</protein>
<dbReference type="RefSeq" id="WP_016174950.1">
    <property type="nucleotide sequence ID" value="NZ_KE136389.1"/>
</dbReference>
<dbReference type="SUPFAM" id="SSF52540">
    <property type="entry name" value="P-loop containing nucleoside triphosphate hydrolases"/>
    <property type="match status" value="1"/>
</dbReference>
<feature type="compositionally biased region" description="Basic and acidic residues" evidence="12">
    <location>
        <begin position="691"/>
        <end position="708"/>
    </location>
</feature>
<evidence type="ECO:0000256" key="1">
    <source>
        <dbReference type="ARBA" id="ARBA00009922"/>
    </source>
</evidence>
<dbReference type="GO" id="GO:0005829">
    <property type="term" value="C:cytosol"/>
    <property type="evidence" value="ECO:0007669"/>
    <property type="project" value="TreeGrafter"/>
</dbReference>
<dbReference type="PROSITE" id="PS51198">
    <property type="entry name" value="UVRD_HELICASE_ATP_BIND"/>
    <property type="match status" value="1"/>
</dbReference>
<dbReference type="GO" id="GO:0006260">
    <property type="term" value="P:DNA replication"/>
    <property type="evidence" value="ECO:0007669"/>
    <property type="project" value="InterPro"/>
</dbReference>
<keyword evidence="5 10" id="KW-0067">ATP-binding</keyword>
<evidence type="ECO:0000256" key="7">
    <source>
        <dbReference type="ARBA" id="ARBA00023235"/>
    </source>
</evidence>
<reference evidence="15 16" key="1">
    <citation type="submission" date="2013-03" db="EMBL/GenBank/DDBJ databases">
        <title>The Genome Sequence of Enterococcus saccharolyticus ATCC_43076 (Illumina only assembly).</title>
        <authorList>
            <consortium name="The Broad Institute Genomics Platform"/>
            <consortium name="The Broad Institute Genome Sequencing Center for Infectious Disease"/>
            <person name="Earl A."/>
            <person name="Russ C."/>
            <person name="Gilmore M."/>
            <person name="Surin D."/>
            <person name="Walker B."/>
            <person name="Young S."/>
            <person name="Zeng Q."/>
            <person name="Gargeya S."/>
            <person name="Fitzgerald M."/>
            <person name="Haas B."/>
            <person name="Abouelleil A."/>
            <person name="Allen A.W."/>
            <person name="Alvarado L."/>
            <person name="Arachchi H.M."/>
            <person name="Berlin A.M."/>
            <person name="Chapman S.B."/>
            <person name="Gainer-Dewar J."/>
            <person name="Goldberg J."/>
            <person name="Griggs A."/>
            <person name="Gujja S."/>
            <person name="Hansen M."/>
            <person name="Howarth C."/>
            <person name="Imamovic A."/>
            <person name="Ireland A."/>
            <person name="Larimer J."/>
            <person name="McCowan C."/>
            <person name="Murphy C."/>
            <person name="Pearson M."/>
            <person name="Poon T.W."/>
            <person name="Priest M."/>
            <person name="Roberts A."/>
            <person name="Saif S."/>
            <person name="Shea T."/>
            <person name="Sisk P."/>
            <person name="Sykes S."/>
            <person name="Wortman J."/>
            <person name="Nusbaum C."/>
            <person name="Birren B."/>
        </authorList>
    </citation>
    <scope>NUCLEOTIDE SEQUENCE [LARGE SCALE GENOMIC DNA]</scope>
    <source>
        <strain evidence="15 16">ATCC 43076</strain>
    </source>
</reference>
<evidence type="ECO:0000259" key="14">
    <source>
        <dbReference type="PROSITE" id="PS51217"/>
    </source>
</evidence>
<evidence type="ECO:0000256" key="5">
    <source>
        <dbReference type="ARBA" id="ARBA00022840"/>
    </source>
</evidence>
<dbReference type="GO" id="GO:0003677">
    <property type="term" value="F:DNA binding"/>
    <property type="evidence" value="ECO:0007669"/>
    <property type="project" value="UniProtKB-KW"/>
</dbReference>
<comment type="caution">
    <text evidence="15">The sequence shown here is derived from an EMBL/GenBank/DDBJ whole genome shotgun (WGS) entry which is preliminary data.</text>
</comment>
<feature type="binding site" evidence="10">
    <location>
        <begin position="30"/>
        <end position="37"/>
    </location>
    <ligand>
        <name>ATP</name>
        <dbReference type="ChEBI" id="CHEBI:30616"/>
    </ligand>
</feature>
<dbReference type="GO" id="GO:0043138">
    <property type="term" value="F:3'-5' DNA helicase activity"/>
    <property type="evidence" value="ECO:0007669"/>
    <property type="project" value="UniProtKB-EC"/>
</dbReference>
<dbReference type="Pfam" id="PF13361">
    <property type="entry name" value="UvrD_C"/>
    <property type="match status" value="1"/>
</dbReference>
<dbReference type="CDD" id="cd18807">
    <property type="entry name" value="SF1_C_UvrD"/>
    <property type="match status" value="1"/>
</dbReference>
<evidence type="ECO:0000256" key="9">
    <source>
        <dbReference type="ARBA" id="ARBA00048988"/>
    </source>
</evidence>
<dbReference type="CDD" id="cd17932">
    <property type="entry name" value="DEXQc_UvrD"/>
    <property type="match status" value="1"/>
</dbReference>
<dbReference type="FunFam" id="1.10.486.10:FF:000003">
    <property type="entry name" value="ATP-dependent DNA helicase"/>
    <property type="match status" value="1"/>
</dbReference>
<keyword evidence="3 10" id="KW-0378">Hydrolase</keyword>
<comment type="similarity">
    <text evidence="1 11">Belongs to the helicase family. UvrD subfamily.</text>
</comment>
<dbReference type="eggNOG" id="COG0210">
    <property type="taxonomic scope" value="Bacteria"/>
</dbReference>
<evidence type="ECO:0000256" key="4">
    <source>
        <dbReference type="ARBA" id="ARBA00022806"/>
    </source>
</evidence>
<dbReference type="EC" id="5.6.2.4" evidence="11"/>
<keyword evidence="6 11" id="KW-0238">DNA-binding</keyword>
<sequence length="752" mass="85674">MSSKERLLNGMNPKQKEAVVCTEGPLLLMAGAGSGKTRVLTHRIAYLIEEKGINPWNILAITFTNKAAKEMKERVKGLMGIEGEDVWVSTFHSMCVRILRRDVDHIGYSRNFTIIDSSEQLTLMKRVLKELNIDPKKYDPRSILGAISNAKNGLLTPADYQETQGDFFTQIVGRCYEIYQKELRQNQCMDFDDLIMNTIRLFKENPEALAFYQNKFQYIHVDEYQDTNHAQYTLVNMLAARFKNLCVVGDADQSIYGWRGADMQNILDFEKDYPEAEVILLEQNYRSTKTILEAANQVIQNNRNRRDKSLWTENHEGPRIKYYRGQTERDEGQFVVREIQNQIANEGRDYGDFAVLYRTNAQSRAVEDILVKSNIPYTMVGGHKFYDRKEIKDILAYLSAIANPDDSISLERIINVPKRGVGPGSLDKLRQFAELHGFPLLEAAQNIELSNVTGKAAKELGKFGQIMAEFHQMIPYLTITELTEEVLEKSGYKEELRIQNTLESQARLENLEEFLTVTKEFDKQYANRSEEEGDAPEDKLSIFLNDLALFSDLDNYEEETTQVTLMTLHAAKGLEFPVVFLVGMEENLFPLSRSLMEESELEEERRLAYVGITRAEEKLYFTNAFSRTLYGRTQYNQASRFVAEIESDLLEGTSARPAQPIQSNTSRGTFNPKVFKPVYQQAQSAKPAVSTKKETGGDTSDWKAGDKVSHKKWGTGTVVRVSGKAKDMELDVAFAQQGVKRLLAAFAPIEKI</sequence>
<keyword evidence="16" id="KW-1185">Reference proteome</keyword>
<dbReference type="NCBIfam" id="TIGR01073">
    <property type="entry name" value="pcrA"/>
    <property type="match status" value="1"/>
</dbReference>
<proteinExistence type="inferred from homology"/>
<evidence type="ECO:0000256" key="8">
    <source>
        <dbReference type="ARBA" id="ARBA00034617"/>
    </source>
</evidence>
<comment type="catalytic activity">
    <reaction evidence="9 11">
        <text>ATP + H2O = ADP + phosphate + H(+)</text>
        <dbReference type="Rhea" id="RHEA:13065"/>
        <dbReference type="ChEBI" id="CHEBI:15377"/>
        <dbReference type="ChEBI" id="CHEBI:15378"/>
        <dbReference type="ChEBI" id="CHEBI:30616"/>
        <dbReference type="ChEBI" id="CHEBI:43474"/>
        <dbReference type="ChEBI" id="CHEBI:456216"/>
        <dbReference type="EC" id="5.6.2.4"/>
    </reaction>
</comment>
<dbReference type="InterPro" id="IPR005751">
    <property type="entry name" value="ATP-dep_DNA_helicase_PcrA"/>
</dbReference>
<accession>S0NID8</accession>
<dbReference type="GO" id="GO:0005524">
    <property type="term" value="F:ATP binding"/>
    <property type="evidence" value="ECO:0007669"/>
    <property type="project" value="UniProtKB-UniRule"/>
</dbReference>
<evidence type="ECO:0000256" key="6">
    <source>
        <dbReference type="ARBA" id="ARBA00023125"/>
    </source>
</evidence>
<dbReference type="Gene3D" id="3.40.50.300">
    <property type="entry name" value="P-loop containing nucleotide triphosphate hydrolases"/>
    <property type="match status" value="2"/>
</dbReference>
<gene>
    <name evidence="15" type="ORF">OMQ_01152</name>
</gene>
<evidence type="ECO:0000256" key="3">
    <source>
        <dbReference type="ARBA" id="ARBA00022801"/>
    </source>
</evidence>
<dbReference type="Pfam" id="PF00580">
    <property type="entry name" value="UvrD-helicase"/>
    <property type="match status" value="1"/>
</dbReference>
<keyword evidence="7" id="KW-0413">Isomerase</keyword>
<feature type="domain" description="UvrD-like helicase C-terminal" evidence="14">
    <location>
        <begin position="289"/>
        <end position="573"/>
    </location>
</feature>
<dbReference type="EMBL" id="AHYT01000004">
    <property type="protein sequence ID" value="EOT29200.1"/>
    <property type="molecule type" value="Genomic_DNA"/>
</dbReference>
<evidence type="ECO:0000259" key="13">
    <source>
        <dbReference type="PROSITE" id="PS51198"/>
    </source>
</evidence>
<evidence type="ECO:0000256" key="11">
    <source>
        <dbReference type="RuleBase" id="RU364053"/>
    </source>
</evidence>
<evidence type="ECO:0000256" key="2">
    <source>
        <dbReference type="ARBA" id="ARBA00022741"/>
    </source>
</evidence>
<dbReference type="Pfam" id="PF21196">
    <property type="entry name" value="PcrA_UvrD_tudor"/>
    <property type="match status" value="1"/>
</dbReference>
<comment type="catalytic activity">
    <reaction evidence="8">
        <text>Couples ATP hydrolysis with the unwinding of duplex DNA by translocating in the 3'-5' direction.</text>
        <dbReference type="EC" id="5.6.2.4"/>
    </reaction>
</comment>
<evidence type="ECO:0000313" key="16">
    <source>
        <dbReference type="Proteomes" id="UP000014136"/>
    </source>
</evidence>
<evidence type="ECO:0000256" key="12">
    <source>
        <dbReference type="SAM" id="MobiDB-lite"/>
    </source>
</evidence>
<dbReference type="InterPro" id="IPR014017">
    <property type="entry name" value="DNA_helicase_UvrD-like_C"/>
</dbReference>
<feature type="domain" description="UvrD-like helicase ATP-binding" evidence="13">
    <location>
        <begin position="9"/>
        <end position="288"/>
    </location>
</feature>
<dbReference type="Gene3D" id="1.10.486.10">
    <property type="entry name" value="PCRA, domain 4"/>
    <property type="match status" value="1"/>
</dbReference>
<dbReference type="GO" id="GO:0009314">
    <property type="term" value="P:response to radiation"/>
    <property type="evidence" value="ECO:0007669"/>
    <property type="project" value="UniProtKB-ARBA"/>
</dbReference>
<dbReference type="Gene3D" id="1.10.10.160">
    <property type="match status" value="1"/>
</dbReference>
<name>S0NID8_9ENTE</name>
<dbReference type="PANTHER" id="PTHR11070">
    <property type="entry name" value="UVRD / RECB / PCRA DNA HELICASE FAMILY MEMBER"/>
    <property type="match status" value="1"/>
</dbReference>
<dbReference type="GO" id="GO:0033202">
    <property type="term" value="C:DNA helicase complex"/>
    <property type="evidence" value="ECO:0007669"/>
    <property type="project" value="TreeGrafter"/>
</dbReference>
<dbReference type="PROSITE" id="PS51217">
    <property type="entry name" value="UVRD_HELICASE_CTER"/>
    <property type="match status" value="1"/>
</dbReference>
<evidence type="ECO:0000313" key="15">
    <source>
        <dbReference type="EMBL" id="EOT29200.1"/>
    </source>
</evidence>
<dbReference type="FunFam" id="1.10.10.160:FF:000001">
    <property type="entry name" value="ATP-dependent DNA helicase"/>
    <property type="match status" value="1"/>
</dbReference>
<dbReference type="PATRIC" id="fig|1139996.3.peg.1135"/>
<dbReference type="AlphaFoldDB" id="S0NID8"/>
<dbReference type="Proteomes" id="UP000014136">
    <property type="component" value="Unassembled WGS sequence"/>
</dbReference>
<dbReference type="STRING" id="41997.RV16_GL001277"/>